<dbReference type="Gene3D" id="1.10.10.10">
    <property type="entry name" value="Winged helix-like DNA-binding domain superfamily/Winged helix DNA-binding domain"/>
    <property type="match status" value="1"/>
</dbReference>
<evidence type="ECO:0000256" key="5">
    <source>
        <dbReference type="ARBA" id="ARBA00022786"/>
    </source>
</evidence>
<feature type="compositionally biased region" description="Acidic residues" evidence="9">
    <location>
        <begin position="75"/>
        <end position="87"/>
    </location>
</feature>
<dbReference type="SUPFAM" id="SSF46785">
    <property type="entry name" value="Winged helix' DNA-binding domain"/>
    <property type="match status" value="1"/>
</dbReference>
<feature type="transmembrane region" description="Helical" evidence="10">
    <location>
        <begin position="6"/>
        <end position="28"/>
    </location>
</feature>
<gene>
    <name evidence="11" type="ORF">MGAL_10B011146</name>
</gene>
<evidence type="ECO:0000313" key="12">
    <source>
        <dbReference type="Proteomes" id="UP000596742"/>
    </source>
</evidence>
<dbReference type="GO" id="GO:0005789">
    <property type="term" value="C:endoplasmic reticulum membrane"/>
    <property type="evidence" value="ECO:0007669"/>
    <property type="project" value="UniProtKB-SubCell"/>
</dbReference>
<keyword evidence="4 10" id="KW-0812">Transmembrane</keyword>
<dbReference type="InterPro" id="IPR036388">
    <property type="entry name" value="WH-like_DNA-bd_sf"/>
</dbReference>
<dbReference type="Proteomes" id="UP000596742">
    <property type="component" value="Unassembled WGS sequence"/>
</dbReference>
<dbReference type="FunFam" id="1.10.10.10:FF:000143">
    <property type="entry name" value="DDRGK domain-containing protein 1"/>
    <property type="match status" value="1"/>
</dbReference>
<proteinExistence type="inferred from homology"/>
<dbReference type="OrthoDB" id="2285710at2759"/>
<keyword evidence="7 10" id="KW-1133">Transmembrane helix</keyword>
<feature type="compositionally biased region" description="Basic and acidic residues" evidence="9">
    <location>
        <begin position="35"/>
        <end position="50"/>
    </location>
</feature>
<name>A0A8B6H208_MYTGA</name>
<feature type="compositionally biased region" description="Basic and acidic residues" evidence="9">
    <location>
        <begin position="104"/>
        <end position="126"/>
    </location>
</feature>
<keyword evidence="6" id="KW-0256">Endoplasmic reticulum</keyword>
<evidence type="ECO:0000256" key="3">
    <source>
        <dbReference type="ARBA" id="ARBA00018218"/>
    </source>
</evidence>
<protein>
    <recommendedName>
        <fullName evidence="3">DDRGK domain-containing protein 1</fullName>
    </recommendedName>
</protein>
<dbReference type="Pfam" id="PF09756">
    <property type="entry name" value="DDRGK"/>
    <property type="match status" value="1"/>
</dbReference>
<evidence type="ECO:0000256" key="2">
    <source>
        <dbReference type="ARBA" id="ARBA00009829"/>
    </source>
</evidence>
<feature type="region of interest" description="Disordered" evidence="9">
    <location>
        <begin position="138"/>
        <end position="164"/>
    </location>
</feature>
<evidence type="ECO:0000256" key="6">
    <source>
        <dbReference type="ARBA" id="ARBA00022824"/>
    </source>
</evidence>
<feature type="region of interest" description="Disordered" evidence="9">
    <location>
        <begin position="35"/>
        <end position="126"/>
    </location>
</feature>
<evidence type="ECO:0000256" key="8">
    <source>
        <dbReference type="ARBA" id="ARBA00023136"/>
    </source>
</evidence>
<feature type="compositionally biased region" description="Basic residues" evidence="9">
    <location>
        <begin position="58"/>
        <end position="69"/>
    </location>
</feature>
<comment type="similarity">
    <text evidence="2">Belongs to the DDRGK1 family.</text>
</comment>
<dbReference type="AlphaFoldDB" id="A0A8B6H208"/>
<dbReference type="SMART" id="SM01128">
    <property type="entry name" value="DDRGK"/>
    <property type="match status" value="1"/>
</dbReference>
<keyword evidence="12" id="KW-1185">Reference proteome</keyword>
<evidence type="ECO:0000256" key="4">
    <source>
        <dbReference type="ARBA" id="ARBA00022692"/>
    </source>
</evidence>
<dbReference type="GO" id="GO:0044389">
    <property type="term" value="F:ubiquitin-like protein ligase binding"/>
    <property type="evidence" value="ECO:0007669"/>
    <property type="project" value="TreeGrafter"/>
</dbReference>
<keyword evidence="5" id="KW-0833">Ubl conjugation pathway</keyword>
<comment type="subcellular location">
    <subcellularLocation>
        <location evidence="1">Endoplasmic reticulum membrane</location>
        <topology evidence="1">Single-pass membrane protein</topology>
    </subcellularLocation>
</comment>
<comment type="caution">
    <text evidence="11">The sequence shown here is derived from an EMBL/GenBank/DDBJ whole genome shotgun (WGS) entry which is preliminary data.</text>
</comment>
<reference evidence="11" key="1">
    <citation type="submission" date="2018-11" db="EMBL/GenBank/DDBJ databases">
        <authorList>
            <person name="Alioto T."/>
            <person name="Alioto T."/>
        </authorList>
    </citation>
    <scope>NUCLEOTIDE SEQUENCE</scope>
</reference>
<dbReference type="PANTHER" id="PTHR48176:SF1">
    <property type="entry name" value="DDRGK DOMAIN-CONTAINING PROTEIN 1"/>
    <property type="match status" value="1"/>
</dbReference>
<dbReference type="PANTHER" id="PTHR48176">
    <property type="entry name" value="DDRGK DOMAIN-CONTAINING PROTEIN 1"/>
    <property type="match status" value="1"/>
</dbReference>
<evidence type="ECO:0000256" key="10">
    <source>
        <dbReference type="SAM" id="Phobius"/>
    </source>
</evidence>
<evidence type="ECO:0000313" key="11">
    <source>
        <dbReference type="EMBL" id="VDI72316.1"/>
    </source>
</evidence>
<keyword evidence="8 10" id="KW-0472">Membrane</keyword>
<dbReference type="InterPro" id="IPR050899">
    <property type="entry name" value="DDRGK_domain-containing"/>
</dbReference>
<evidence type="ECO:0000256" key="9">
    <source>
        <dbReference type="SAM" id="MobiDB-lite"/>
    </source>
</evidence>
<accession>A0A8B6H208</accession>
<dbReference type="InterPro" id="IPR036390">
    <property type="entry name" value="WH_DNA-bd_sf"/>
</dbReference>
<dbReference type="InterPro" id="IPR019153">
    <property type="entry name" value="DDRGK_dom-contain"/>
</dbReference>
<sequence>MAPVEPGVVYLCLLGVVTVTVLLVSIFCKEKKGKKDEPAAARRNIAERPPVDNVPRGARQRVRPRGRRMMNRDDDSAEGSEGEEEDMFGNTERDGKIGAKKQKKLEEKAEKKANRLAVEQEREDKKKRDALLEKQRLKEEEIQKAQDEEEAKQEQLRKEEEEKREHEEYLKLKAAFTVDDEGEEDIGPDLSSQSLLQEFIDYIKEMKVIMLEDLASHFKIKTQDAINRVQELQDEGRLTGVIDDRGKFIYITMEELESVAKYIKQHGRVSISDLAESSNRLINLNPDNSEVQIKLMSEVSG</sequence>
<dbReference type="EMBL" id="UYJE01009314">
    <property type="protein sequence ID" value="VDI72316.1"/>
    <property type="molecule type" value="Genomic_DNA"/>
</dbReference>
<evidence type="ECO:0000256" key="1">
    <source>
        <dbReference type="ARBA" id="ARBA00004389"/>
    </source>
</evidence>
<organism evidence="11 12">
    <name type="scientific">Mytilus galloprovincialis</name>
    <name type="common">Mediterranean mussel</name>
    <dbReference type="NCBI Taxonomy" id="29158"/>
    <lineage>
        <taxon>Eukaryota</taxon>
        <taxon>Metazoa</taxon>
        <taxon>Spiralia</taxon>
        <taxon>Lophotrochozoa</taxon>
        <taxon>Mollusca</taxon>
        <taxon>Bivalvia</taxon>
        <taxon>Autobranchia</taxon>
        <taxon>Pteriomorphia</taxon>
        <taxon>Mytilida</taxon>
        <taxon>Mytiloidea</taxon>
        <taxon>Mytilidae</taxon>
        <taxon>Mytilinae</taxon>
        <taxon>Mytilus</taxon>
    </lineage>
</organism>
<evidence type="ECO:0000256" key="7">
    <source>
        <dbReference type="ARBA" id="ARBA00022989"/>
    </source>
</evidence>